<sequence length="332" mass="35663">MKEWVSLRLASETLNRLQLLAQAALVCCMNRNMVMNLSLFNQSRYPSMSIGCCCAAPALAAAALLTMLLGACASPVHLSQQVSPAAVGQAEREIRAMPPPRPKRVGDRAAEARVRAIFHRLEPGARRICHQLGEHSCQWDLRYSNNPELNAFAAGTGTIVIQKGVLSYAENDEEIAMVIAHEMAHHAANHIAETKANAMSGALVGGLVMGALGAAATSGGGYDSGQRSARITDSALLGAGVGALVGQLRYSKDQENEADYLAAYILESGGYDPRKARTMWAKLGRAGRTEHGERHSFDTHPDPAERLARWDVTVREMQVHGGNLMIGEPQGD</sequence>
<name>A0ABZ0SDU2_9GAMM</name>
<evidence type="ECO:0000259" key="7">
    <source>
        <dbReference type="Pfam" id="PF01435"/>
    </source>
</evidence>
<evidence type="ECO:0000256" key="1">
    <source>
        <dbReference type="ARBA" id="ARBA00022670"/>
    </source>
</evidence>
<keyword evidence="9" id="KW-1185">Reference proteome</keyword>
<accession>A0ABZ0SDU2</accession>
<dbReference type="Proteomes" id="UP001432180">
    <property type="component" value="Chromosome"/>
</dbReference>
<comment type="cofactor">
    <cofactor evidence="6">
        <name>Zn(2+)</name>
        <dbReference type="ChEBI" id="CHEBI:29105"/>
    </cofactor>
    <text evidence="6">Binds 1 zinc ion per subunit.</text>
</comment>
<gene>
    <name evidence="8" type="primary">yfgC_1</name>
    <name evidence="8" type="ORF">Thiowin_04171</name>
</gene>
<evidence type="ECO:0000256" key="2">
    <source>
        <dbReference type="ARBA" id="ARBA00022723"/>
    </source>
</evidence>
<keyword evidence="5 6" id="KW-0482">Metalloprotease</keyword>
<evidence type="ECO:0000256" key="5">
    <source>
        <dbReference type="ARBA" id="ARBA00023049"/>
    </source>
</evidence>
<keyword evidence="2" id="KW-0479">Metal-binding</keyword>
<dbReference type="Pfam" id="PF01435">
    <property type="entry name" value="Peptidase_M48"/>
    <property type="match status" value="1"/>
</dbReference>
<dbReference type="InterPro" id="IPR051156">
    <property type="entry name" value="Mito/Outer_Membr_Metalloprot"/>
</dbReference>
<dbReference type="InterPro" id="IPR001915">
    <property type="entry name" value="Peptidase_M48"/>
</dbReference>
<protein>
    <submittedName>
        <fullName evidence="8">TPR repeat-containing protein YfgC</fullName>
    </submittedName>
</protein>
<keyword evidence="3 6" id="KW-0378">Hydrolase</keyword>
<reference evidence="8 9" key="1">
    <citation type="journal article" date="2023" name="Microorganisms">
        <title>Thiorhodovibrio frisius and Trv. litoralis spp. nov., Two Novel Members from a Clade of Fastidious Purple Sulfur Bacteria That Exhibit Unique Red-Shifted Light-Harvesting Capabilities.</title>
        <authorList>
            <person name="Methner A."/>
            <person name="Kuzyk S.B."/>
            <person name="Petersen J."/>
            <person name="Bauer S."/>
            <person name="Brinkmann H."/>
            <person name="Sichau K."/>
            <person name="Wanner G."/>
            <person name="Wolf J."/>
            <person name="Neumann-Schaal M."/>
            <person name="Henke P."/>
            <person name="Tank M."/>
            <person name="Sproer C."/>
            <person name="Bunk B."/>
            <person name="Overmann J."/>
        </authorList>
    </citation>
    <scope>NUCLEOTIDE SEQUENCE [LARGE SCALE GENOMIC DNA]</scope>
    <source>
        <strain evidence="8 9">DSM 6702</strain>
    </source>
</reference>
<keyword evidence="4 6" id="KW-0862">Zinc</keyword>
<evidence type="ECO:0000256" key="3">
    <source>
        <dbReference type="ARBA" id="ARBA00022801"/>
    </source>
</evidence>
<feature type="domain" description="Peptidase M48" evidence="7">
    <location>
        <begin position="126"/>
        <end position="309"/>
    </location>
</feature>
<keyword evidence="1 6" id="KW-0645">Protease</keyword>
<evidence type="ECO:0000256" key="6">
    <source>
        <dbReference type="RuleBase" id="RU003983"/>
    </source>
</evidence>
<evidence type="ECO:0000313" key="8">
    <source>
        <dbReference type="EMBL" id="WPL19067.1"/>
    </source>
</evidence>
<organism evidence="8 9">
    <name type="scientific">Thiorhodovibrio winogradskyi</name>
    <dbReference type="NCBI Taxonomy" id="77007"/>
    <lineage>
        <taxon>Bacteria</taxon>
        <taxon>Pseudomonadati</taxon>
        <taxon>Pseudomonadota</taxon>
        <taxon>Gammaproteobacteria</taxon>
        <taxon>Chromatiales</taxon>
        <taxon>Chromatiaceae</taxon>
        <taxon>Thiorhodovibrio</taxon>
    </lineage>
</organism>
<proteinExistence type="inferred from homology"/>
<evidence type="ECO:0000313" key="9">
    <source>
        <dbReference type="Proteomes" id="UP001432180"/>
    </source>
</evidence>
<dbReference type="PANTHER" id="PTHR22726">
    <property type="entry name" value="METALLOENDOPEPTIDASE OMA1"/>
    <property type="match status" value="1"/>
</dbReference>
<evidence type="ECO:0000256" key="4">
    <source>
        <dbReference type="ARBA" id="ARBA00022833"/>
    </source>
</evidence>
<dbReference type="PANTHER" id="PTHR22726:SF1">
    <property type="entry name" value="METALLOENDOPEPTIDASE OMA1, MITOCHONDRIAL"/>
    <property type="match status" value="1"/>
</dbReference>
<dbReference type="CDD" id="cd07324">
    <property type="entry name" value="M48C_Oma1-like"/>
    <property type="match status" value="1"/>
</dbReference>
<dbReference type="EMBL" id="CP121472">
    <property type="protein sequence ID" value="WPL19067.1"/>
    <property type="molecule type" value="Genomic_DNA"/>
</dbReference>
<dbReference type="Gene3D" id="3.30.2010.10">
    <property type="entry name" value="Metalloproteases ('zincins'), catalytic domain"/>
    <property type="match status" value="1"/>
</dbReference>
<comment type="similarity">
    <text evidence="6">Belongs to the peptidase M48 family.</text>
</comment>